<gene>
    <name evidence="2" type="ORF">BQ3484_380</name>
</gene>
<feature type="transmembrane region" description="Helical" evidence="1">
    <location>
        <begin position="37"/>
        <end position="62"/>
    </location>
</feature>
<name>A0A1M7XV86_9VIRU</name>
<keyword evidence="1" id="KW-1133">Transmembrane helix</keyword>
<organism evidence="2 3">
    <name type="scientific">Cedratvirus A11</name>
    <dbReference type="NCBI Taxonomy" id="1903266"/>
    <lineage>
        <taxon>Viruses</taxon>
        <taxon>Pithoviruses</taxon>
        <taxon>Orthocedratvirinae</taxon>
        <taxon>Alphacedratvirus</taxon>
        <taxon>Alphacedratvirus aljazairmassiliense</taxon>
    </lineage>
</organism>
<dbReference type="KEGG" id="vg:30523351"/>
<keyword evidence="1" id="KW-0472">Membrane</keyword>
<dbReference type="EMBL" id="LT671577">
    <property type="protein sequence ID" value="SHO33448.1"/>
    <property type="molecule type" value="Genomic_DNA"/>
</dbReference>
<dbReference type="Proteomes" id="UP000201465">
    <property type="component" value="Segment"/>
</dbReference>
<evidence type="ECO:0008006" key="4">
    <source>
        <dbReference type="Google" id="ProtNLM"/>
    </source>
</evidence>
<protein>
    <recommendedName>
        <fullName evidence="4">Transmembrane protein</fullName>
    </recommendedName>
</protein>
<accession>A0A1M7XV86</accession>
<feature type="transmembrane region" description="Helical" evidence="1">
    <location>
        <begin position="69"/>
        <end position="90"/>
    </location>
</feature>
<proteinExistence type="predicted"/>
<evidence type="ECO:0000313" key="3">
    <source>
        <dbReference type="Proteomes" id="UP000201465"/>
    </source>
</evidence>
<feature type="transmembrane region" description="Helical" evidence="1">
    <location>
        <begin position="110"/>
        <end position="129"/>
    </location>
</feature>
<evidence type="ECO:0000256" key="1">
    <source>
        <dbReference type="SAM" id="Phobius"/>
    </source>
</evidence>
<keyword evidence="3" id="KW-1185">Reference proteome</keyword>
<dbReference type="GeneID" id="30523351"/>
<dbReference type="RefSeq" id="YP_009329320.1">
    <property type="nucleotide sequence ID" value="NC_032108.1"/>
</dbReference>
<keyword evidence="1" id="KW-0812">Transmembrane</keyword>
<evidence type="ECO:0000313" key="2">
    <source>
        <dbReference type="EMBL" id="SHO33448.1"/>
    </source>
</evidence>
<sequence>MGNVLSSGIAFVLSITASVFALRAWRKTEGVPQKWLGWGGVVLLIPALLLLIAIVLILFFGIGLVLIRAVLGLSILTLIIGASFIVYGAIALNTKEDKTDSERDAVKDAIIAALISGIGAFVLIVGFIVKLSSTGKKASVISLPGVKR</sequence>
<reference evidence="2 3" key="1">
    <citation type="submission" date="2016-11" db="EMBL/GenBank/DDBJ databases">
        <authorList>
            <consortium name="Urmite Genomes"/>
        </authorList>
    </citation>
    <scope>NUCLEOTIDE SEQUENCE [LARGE SCALE GENOMIC DNA]</scope>
    <source>
        <strain evidence="2 3">A11</strain>
    </source>
</reference>